<proteinExistence type="predicted"/>
<keyword evidence="2" id="KW-1185">Reference proteome</keyword>
<sequence>MATLGLTLDEVLSSVDVAVMATLGLTLDEVLPPVDVAAGATLGLTLDEVLPPVDVAVGATLGLTLDEVLPPVDVAAGATLGLTLDEVLSSADVAVVTTPTTWPVVLSAIVVTVKIITKRRHVALPMEAMTRTFSAAIFYGRLSLLKPSDDSNVAFLVKK</sequence>
<comment type="caution">
    <text evidence="1">The sequence shown here is derived from an EMBL/GenBank/DDBJ whole genome shotgun (WGS) entry which is preliminary data.</text>
</comment>
<evidence type="ECO:0000313" key="2">
    <source>
        <dbReference type="Proteomes" id="UP000271974"/>
    </source>
</evidence>
<evidence type="ECO:0000313" key="1">
    <source>
        <dbReference type="EMBL" id="RUS82340.1"/>
    </source>
</evidence>
<dbReference type="EMBL" id="RQTK01000290">
    <property type="protein sequence ID" value="RUS82340.1"/>
    <property type="molecule type" value="Genomic_DNA"/>
</dbReference>
<reference evidence="1 2" key="1">
    <citation type="submission" date="2019-01" db="EMBL/GenBank/DDBJ databases">
        <title>A draft genome assembly of the solar-powered sea slug Elysia chlorotica.</title>
        <authorList>
            <person name="Cai H."/>
            <person name="Li Q."/>
            <person name="Fang X."/>
            <person name="Li J."/>
            <person name="Curtis N.E."/>
            <person name="Altenburger A."/>
            <person name="Shibata T."/>
            <person name="Feng M."/>
            <person name="Maeda T."/>
            <person name="Schwartz J.A."/>
            <person name="Shigenobu S."/>
            <person name="Lundholm N."/>
            <person name="Nishiyama T."/>
            <person name="Yang H."/>
            <person name="Hasebe M."/>
            <person name="Li S."/>
            <person name="Pierce S.K."/>
            <person name="Wang J."/>
        </authorList>
    </citation>
    <scope>NUCLEOTIDE SEQUENCE [LARGE SCALE GENOMIC DNA]</scope>
    <source>
        <strain evidence="1">EC2010</strain>
        <tissue evidence="1">Whole organism of an adult</tissue>
    </source>
</reference>
<name>A0A3S1BEQ8_ELYCH</name>
<dbReference type="AlphaFoldDB" id="A0A3S1BEQ8"/>
<gene>
    <name evidence="1" type="ORF">EGW08_009893</name>
</gene>
<accession>A0A3S1BEQ8</accession>
<protein>
    <submittedName>
        <fullName evidence="1">Uncharacterized protein</fullName>
    </submittedName>
</protein>
<organism evidence="1 2">
    <name type="scientific">Elysia chlorotica</name>
    <name type="common">Eastern emerald elysia</name>
    <name type="synonym">Sea slug</name>
    <dbReference type="NCBI Taxonomy" id="188477"/>
    <lineage>
        <taxon>Eukaryota</taxon>
        <taxon>Metazoa</taxon>
        <taxon>Spiralia</taxon>
        <taxon>Lophotrochozoa</taxon>
        <taxon>Mollusca</taxon>
        <taxon>Gastropoda</taxon>
        <taxon>Heterobranchia</taxon>
        <taxon>Euthyneura</taxon>
        <taxon>Panpulmonata</taxon>
        <taxon>Sacoglossa</taxon>
        <taxon>Placobranchoidea</taxon>
        <taxon>Plakobranchidae</taxon>
        <taxon>Elysia</taxon>
    </lineage>
</organism>
<dbReference type="Proteomes" id="UP000271974">
    <property type="component" value="Unassembled WGS sequence"/>
</dbReference>